<evidence type="ECO:0000313" key="1">
    <source>
        <dbReference type="EnsemblPlants" id="Solyc08g016350.1.1.1"/>
    </source>
</evidence>
<dbReference type="STRING" id="4081.A0A3Q7HM77"/>
<accession>A0A3Q7HM77</accession>
<dbReference type="InterPro" id="IPR013083">
    <property type="entry name" value="Znf_RING/FYVE/PHD"/>
</dbReference>
<dbReference type="InterPro" id="IPR046934">
    <property type="entry name" value="PIR2-like"/>
</dbReference>
<evidence type="ECO:0000313" key="2">
    <source>
        <dbReference type="Proteomes" id="UP000004994"/>
    </source>
</evidence>
<dbReference type="OMA" id="VERECLM"/>
<organism evidence="1">
    <name type="scientific">Solanum lycopersicum</name>
    <name type="common">Tomato</name>
    <name type="synonym">Lycopersicon esculentum</name>
    <dbReference type="NCBI Taxonomy" id="4081"/>
    <lineage>
        <taxon>Eukaryota</taxon>
        <taxon>Viridiplantae</taxon>
        <taxon>Streptophyta</taxon>
        <taxon>Embryophyta</taxon>
        <taxon>Tracheophyta</taxon>
        <taxon>Spermatophyta</taxon>
        <taxon>Magnoliopsida</taxon>
        <taxon>eudicotyledons</taxon>
        <taxon>Gunneridae</taxon>
        <taxon>Pentapetalae</taxon>
        <taxon>asterids</taxon>
        <taxon>lamiids</taxon>
        <taxon>Solanales</taxon>
        <taxon>Solanaceae</taxon>
        <taxon>Solanoideae</taxon>
        <taxon>Solaneae</taxon>
        <taxon>Solanum</taxon>
        <taxon>Solanum subgen. Lycopersicon</taxon>
    </lineage>
</organism>
<dbReference type="EnsemblPlants" id="Solyc08g016350.1.1">
    <property type="protein sequence ID" value="Solyc08g016350.1.1.1"/>
    <property type="gene ID" value="Solyc08g016350.1"/>
</dbReference>
<dbReference type="AlphaFoldDB" id="A0A3Q7HM77"/>
<dbReference type="PaxDb" id="4081-Solyc08g016350.1.1"/>
<dbReference type="Gramene" id="Solyc08g016350.1.1">
    <property type="protein sequence ID" value="Solyc08g016350.1.1.1"/>
    <property type="gene ID" value="Solyc08g016350.1"/>
</dbReference>
<sequence length="72" mass="8211">MTKGLVAYVQSSGNNVLNVERECLMCMGFLPCAHQFLCEDCNVLHQRKGMDICPSCRTQIKERISVHFPYSE</sequence>
<keyword evidence="2" id="KW-1185">Reference proteome</keyword>
<reference evidence="1" key="2">
    <citation type="submission" date="2019-01" db="UniProtKB">
        <authorList>
            <consortium name="EnsemblPlants"/>
        </authorList>
    </citation>
    <scope>IDENTIFICATION</scope>
    <source>
        <strain evidence="1">cv. Heinz 1706</strain>
    </source>
</reference>
<proteinExistence type="predicted"/>
<dbReference type="Gene3D" id="3.30.40.10">
    <property type="entry name" value="Zinc/RING finger domain, C3HC4 (zinc finger)"/>
    <property type="match status" value="1"/>
</dbReference>
<protein>
    <recommendedName>
        <fullName evidence="3">RING-type domain-containing protein</fullName>
    </recommendedName>
</protein>
<dbReference type="PANTHER" id="PTHR46405">
    <property type="entry name" value="OS05G0141500 PROTEIN"/>
    <property type="match status" value="1"/>
</dbReference>
<name>A0A3Q7HM77_SOLLC</name>
<dbReference type="PANTHER" id="PTHR46405:SF9">
    <property type="entry name" value="E3 UBIQUITIN-PROTEIN LIGASE RF298"/>
    <property type="match status" value="1"/>
</dbReference>
<reference evidence="1" key="1">
    <citation type="journal article" date="2012" name="Nature">
        <title>The tomato genome sequence provides insights into fleshy fruit evolution.</title>
        <authorList>
            <consortium name="Tomato Genome Consortium"/>
        </authorList>
    </citation>
    <scope>NUCLEOTIDE SEQUENCE [LARGE SCALE GENOMIC DNA]</scope>
    <source>
        <strain evidence="1">cv. Heinz 1706</strain>
    </source>
</reference>
<dbReference type="Proteomes" id="UP000004994">
    <property type="component" value="Chromosome 8"/>
</dbReference>
<dbReference type="SUPFAM" id="SSF57850">
    <property type="entry name" value="RING/U-box"/>
    <property type="match status" value="1"/>
</dbReference>
<dbReference type="InParanoid" id="A0A3Q7HM77"/>
<evidence type="ECO:0008006" key="3">
    <source>
        <dbReference type="Google" id="ProtNLM"/>
    </source>
</evidence>